<name>A0ACC2NPY3_9HYME</name>
<keyword evidence="2" id="KW-1185">Reference proteome</keyword>
<reference evidence="1" key="1">
    <citation type="submission" date="2023-04" db="EMBL/GenBank/DDBJ databases">
        <title>A chromosome-level genome assembly of the parasitoid wasp Eretmocerus hayati.</title>
        <authorList>
            <person name="Zhong Y."/>
            <person name="Liu S."/>
            <person name="Liu Y."/>
        </authorList>
    </citation>
    <scope>NUCLEOTIDE SEQUENCE</scope>
    <source>
        <strain evidence="1">ZJU_SS_LIU_2023</strain>
    </source>
</reference>
<accession>A0ACC2NPY3</accession>
<gene>
    <name evidence="1" type="ORF">QAD02_002839</name>
</gene>
<evidence type="ECO:0000313" key="1">
    <source>
        <dbReference type="EMBL" id="KAJ8671580.1"/>
    </source>
</evidence>
<protein>
    <submittedName>
        <fullName evidence="1">Uncharacterized protein</fullName>
    </submittedName>
</protein>
<comment type="caution">
    <text evidence="1">The sequence shown here is derived from an EMBL/GenBank/DDBJ whole genome shotgun (WGS) entry which is preliminary data.</text>
</comment>
<sequence>MNYLGYRGYHGDYRATYRHLGGYLGNFGGPWGGDVAYGHLKFVVDPYDQFAMSTEALGMGLVGRHDCRSPRLDGRGGAARHSTRHVAPPLLESGLESPALDPAQHDFGNCPPIDDADVGSH</sequence>
<evidence type="ECO:0000313" key="2">
    <source>
        <dbReference type="Proteomes" id="UP001239111"/>
    </source>
</evidence>
<dbReference type="Proteomes" id="UP001239111">
    <property type="component" value="Chromosome 3"/>
</dbReference>
<organism evidence="1 2">
    <name type="scientific">Eretmocerus hayati</name>
    <dbReference type="NCBI Taxonomy" id="131215"/>
    <lineage>
        <taxon>Eukaryota</taxon>
        <taxon>Metazoa</taxon>
        <taxon>Ecdysozoa</taxon>
        <taxon>Arthropoda</taxon>
        <taxon>Hexapoda</taxon>
        <taxon>Insecta</taxon>
        <taxon>Pterygota</taxon>
        <taxon>Neoptera</taxon>
        <taxon>Endopterygota</taxon>
        <taxon>Hymenoptera</taxon>
        <taxon>Apocrita</taxon>
        <taxon>Proctotrupomorpha</taxon>
        <taxon>Chalcidoidea</taxon>
        <taxon>Aphelinidae</taxon>
        <taxon>Aphelininae</taxon>
        <taxon>Eretmocerus</taxon>
    </lineage>
</organism>
<proteinExistence type="predicted"/>
<dbReference type="EMBL" id="CM056743">
    <property type="protein sequence ID" value="KAJ8671580.1"/>
    <property type="molecule type" value="Genomic_DNA"/>
</dbReference>